<evidence type="ECO:0000256" key="1">
    <source>
        <dbReference type="SAM" id="Phobius"/>
    </source>
</evidence>
<accession>F5YJV0</accession>
<sequence>MNKILFYFCFLMSFLIIIFCGFKIYIFPSIGNFPYENFNKIIYDISLGIISAYIFYFVIEYIPNIENSKKAYKVLHSQFVDIKHNLKNIVGVLNGIVLIKEDNKFEYDDNKIYFKIENVFYYEKINEFIDYNIKYLYSKINKLIFIPIYRDIDKNISDIISKINSSTFLDNTLKNVCKSDSKTRSKTVYGNAFKDNKNFIILYQKLNKTKSFSKAILMENEEIAIYNERINSANSIIEQNYKGIRYLNGIGIGKI</sequence>
<keyword evidence="3" id="KW-1185">Reference proteome</keyword>
<dbReference type="HOGENOM" id="CLU_1089649_0_0_12"/>
<dbReference type="RefSeq" id="WP_015708127.1">
    <property type="nucleotide sequence ID" value="NC_015578.1"/>
</dbReference>
<dbReference type="KEGG" id="tpi:TREPR_2034"/>
<protein>
    <submittedName>
        <fullName evidence="2">Uncharacterized protein</fullName>
    </submittedName>
</protein>
<feature type="transmembrane region" description="Helical" evidence="1">
    <location>
        <begin position="41"/>
        <end position="59"/>
    </location>
</feature>
<dbReference type="OrthoDB" id="6827663at2"/>
<dbReference type="STRING" id="545694.TREPR_2034"/>
<organism evidence="2 3">
    <name type="scientific">Treponema primitia (strain ATCC BAA-887 / DSM 12427 / ZAS-2)</name>
    <dbReference type="NCBI Taxonomy" id="545694"/>
    <lineage>
        <taxon>Bacteria</taxon>
        <taxon>Pseudomonadati</taxon>
        <taxon>Spirochaetota</taxon>
        <taxon>Spirochaetia</taxon>
        <taxon>Spirochaetales</taxon>
        <taxon>Treponemataceae</taxon>
        <taxon>Treponema</taxon>
    </lineage>
</organism>
<dbReference type="Proteomes" id="UP000009223">
    <property type="component" value="Chromosome"/>
</dbReference>
<reference evidence="2 3" key="2">
    <citation type="journal article" date="2011" name="ISME J.">
        <title>RNA-seq reveals cooperative metabolic interactions between two termite-gut spirochete species in co-culture.</title>
        <authorList>
            <person name="Rosenthal A.Z."/>
            <person name="Matson E.G."/>
            <person name="Eldar A."/>
            <person name="Leadbetter J.R."/>
        </authorList>
    </citation>
    <scope>NUCLEOTIDE SEQUENCE [LARGE SCALE GENOMIC DNA]</scope>
    <source>
        <strain evidence="3">ATCC BAA-887 / DSM 12427 / ZAS-2</strain>
    </source>
</reference>
<proteinExistence type="predicted"/>
<keyword evidence="1" id="KW-1133">Transmembrane helix</keyword>
<feature type="transmembrane region" description="Helical" evidence="1">
    <location>
        <begin position="5"/>
        <end position="26"/>
    </location>
</feature>
<name>F5YJV0_TREPZ</name>
<keyword evidence="1" id="KW-0812">Transmembrane</keyword>
<keyword evidence="1" id="KW-0472">Membrane</keyword>
<evidence type="ECO:0000313" key="2">
    <source>
        <dbReference type="EMBL" id="AEF86587.1"/>
    </source>
</evidence>
<evidence type="ECO:0000313" key="3">
    <source>
        <dbReference type="Proteomes" id="UP000009223"/>
    </source>
</evidence>
<reference evidence="3" key="1">
    <citation type="submission" date="2009-12" db="EMBL/GenBank/DDBJ databases">
        <title>Complete sequence of Treponema primitia strain ZAS-2.</title>
        <authorList>
            <person name="Tetu S.G."/>
            <person name="Matson E."/>
            <person name="Ren Q."/>
            <person name="Seshadri R."/>
            <person name="Elbourne L."/>
            <person name="Hassan K.A."/>
            <person name="Durkin A."/>
            <person name="Radune D."/>
            <person name="Mohamoud Y."/>
            <person name="Shay R."/>
            <person name="Jin S."/>
            <person name="Zhang X."/>
            <person name="Lucey K."/>
            <person name="Ballor N.R."/>
            <person name="Ottesen E."/>
            <person name="Rosenthal R."/>
            <person name="Allen A."/>
            <person name="Leadbetter J.R."/>
            <person name="Paulsen I.T."/>
        </authorList>
    </citation>
    <scope>NUCLEOTIDE SEQUENCE [LARGE SCALE GENOMIC DNA]</scope>
    <source>
        <strain evidence="3">ATCC BAA-887 / DSM 12427 / ZAS-2</strain>
    </source>
</reference>
<dbReference type="AlphaFoldDB" id="F5YJV0"/>
<dbReference type="EMBL" id="CP001843">
    <property type="protein sequence ID" value="AEF86587.1"/>
    <property type="molecule type" value="Genomic_DNA"/>
</dbReference>
<gene>
    <name evidence="2" type="ordered locus">TREPR_2034</name>
</gene>